<comment type="caution">
    <text evidence="8">The sequence shown here is derived from an EMBL/GenBank/DDBJ whole genome shotgun (WGS) entry which is preliminary data.</text>
</comment>
<dbReference type="PANTHER" id="PTHR43197:SF1">
    <property type="entry name" value="UTP--GLUCOSE-1-PHOSPHATE URIDYLYLTRANSFERASE"/>
    <property type="match status" value="1"/>
</dbReference>
<dbReference type="Gene3D" id="3.90.550.10">
    <property type="entry name" value="Spore Coat Polysaccharide Biosynthesis Protein SpsA, Chain A"/>
    <property type="match status" value="1"/>
</dbReference>
<dbReference type="AlphaFoldDB" id="A0A1G2KH43"/>
<evidence type="ECO:0000256" key="1">
    <source>
        <dbReference type="ARBA" id="ARBA00006890"/>
    </source>
</evidence>
<evidence type="ECO:0000313" key="9">
    <source>
        <dbReference type="Proteomes" id="UP000179023"/>
    </source>
</evidence>
<comment type="similarity">
    <text evidence="1 6">Belongs to the UDPGP type 2 family.</text>
</comment>
<dbReference type="Pfam" id="PF00483">
    <property type="entry name" value="NTP_transferase"/>
    <property type="match status" value="1"/>
</dbReference>
<evidence type="ECO:0000256" key="6">
    <source>
        <dbReference type="RuleBase" id="RU361259"/>
    </source>
</evidence>
<comment type="catalytic activity">
    <reaction evidence="5 6">
        <text>alpha-D-glucose 1-phosphate + UTP + H(+) = UDP-alpha-D-glucose + diphosphate</text>
        <dbReference type="Rhea" id="RHEA:19889"/>
        <dbReference type="ChEBI" id="CHEBI:15378"/>
        <dbReference type="ChEBI" id="CHEBI:33019"/>
        <dbReference type="ChEBI" id="CHEBI:46398"/>
        <dbReference type="ChEBI" id="CHEBI:58601"/>
        <dbReference type="ChEBI" id="CHEBI:58885"/>
        <dbReference type="EC" id="2.7.7.9"/>
    </reaction>
</comment>
<dbReference type="NCBIfam" id="TIGR01099">
    <property type="entry name" value="galU"/>
    <property type="match status" value="1"/>
</dbReference>
<dbReference type="InterPro" id="IPR029044">
    <property type="entry name" value="Nucleotide-diphossugar_trans"/>
</dbReference>
<dbReference type="EC" id="2.7.7.9" evidence="2 6"/>
<evidence type="ECO:0000256" key="2">
    <source>
        <dbReference type="ARBA" id="ARBA00012415"/>
    </source>
</evidence>
<evidence type="ECO:0000259" key="7">
    <source>
        <dbReference type="Pfam" id="PF00483"/>
    </source>
</evidence>
<dbReference type="EMBL" id="MHQI01000056">
    <property type="protein sequence ID" value="OGZ98764.1"/>
    <property type="molecule type" value="Genomic_DNA"/>
</dbReference>
<dbReference type="InterPro" id="IPR005835">
    <property type="entry name" value="NTP_transferase_dom"/>
</dbReference>
<evidence type="ECO:0000313" key="8">
    <source>
        <dbReference type="EMBL" id="OGZ98764.1"/>
    </source>
</evidence>
<organism evidence="8 9">
    <name type="scientific">Candidatus Sungbacteria bacterium RIFCSPHIGHO2_02_FULL_47_11</name>
    <dbReference type="NCBI Taxonomy" id="1802270"/>
    <lineage>
        <taxon>Bacteria</taxon>
        <taxon>Candidatus Sungiibacteriota</taxon>
    </lineage>
</organism>
<dbReference type="CDD" id="cd02541">
    <property type="entry name" value="UGPase_prokaryotic"/>
    <property type="match status" value="1"/>
</dbReference>
<protein>
    <recommendedName>
        <fullName evidence="2 6">UTP--glucose-1-phosphate uridylyltransferase</fullName>
        <ecNumber evidence="2 6">2.7.7.9</ecNumber>
    </recommendedName>
    <alternativeName>
        <fullName evidence="6">UDP-glucose pyrophosphorylase</fullName>
    </alternativeName>
</protein>
<dbReference type="STRING" id="1802270.A3C07_00720"/>
<dbReference type="GO" id="GO:0006011">
    <property type="term" value="P:UDP-alpha-D-glucose metabolic process"/>
    <property type="evidence" value="ECO:0007669"/>
    <property type="project" value="InterPro"/>
</dbReference>
<sequence length="290" mass="32475">MSQIKKAIIPVAGFGTRFLPATKAQPKEMLPLVDKPVIQYIVEEAADSGIKEIILVTGRGKRAIEDHFDHAAELESYLESRGKSELAKSIRNISSIAFFSFVRQKEPRGIGDAILQARSLIGDEPVAILSGDDIIDTNSGDPALKQLIRVYEKYRKPVVAVVRIPKEEVYKYGVITGEEVEPKTWRVTRTVEKPAPGKEPSNLVIVVKYILTTEIFDYLEKVKPEHNGEIYIPPAIDAYIKEGGDFYAYEVEGTWYDCGEKLGFLKATVQVGLHHPEVGKQFRAYLEKVI</sequence>
<evidence type="ECO:0000256" key="3">
    <source>
        <dbReference type="ARBA" id="ARBA00022679"/>
    </source>
</evidence>
<dbReference type="InterPro" id="IPR005771">
    <property type="entry name" value="GalU_uridylyltTrfase_bac/arc"/>
</dbReference>
<dbReference type="PANTHER" id="PTHR43197">
    <property type="entry name" value="UTP--GLUCOSE-1-PHOSPHATE URIDYLYLTRANSFERASE"/>
    <property type="match status" value="1"/>
</dbReference>
<keyword evidence="4 6" id="KW-0548">Nucleotidyltransferase</keyword>
<gene>
    <name evidence="8" type="ORF">A3C07_00720</name>
</gene>
<keyword evidence="3 6" id="KW-0808">Transferase</keyword>
<accession>A0A1G2KH43</accession>
<dbReference type="Proteomes" id="UP000179023">
    <property type="component" value="Unassembled WGS sequence"/>
</dbReference>
<dbReference type="SUPFAM" id="SSF53448">
    <property type="entry name" value="Nucleotide-diphospho-sugar transferases"/>
    <property type="match status" value="1"/>
</dbReference>
<name>A0A1G2KH43_9BACT</name>
<evidence type="ECO:0000256" key="5">
    <source>
        <dbReference type="ARBA" id="ARBA00048128"/>
    </source>
</evidence>
<feature type="domain" description="Nucleotidyl transferase" evidence="7">
    <location>
        <begin position="6"/>
        <end position="269"/>
    </location>
</feature>
<reference evidence="8 9" key="1">
    <citation type="journal article" date="2016" name="Nat. Commun.">
        <title>Thousands of microbial genomes shed light on interconnected biogeochemical processes in an aquifer system.</title>
        <authorList>
            <person name="Anantharaman K."/>
            <person name="Brown C.T."/>
            <person name="Hug L.A."/>
            <person name="Sharon I."/>
            <person name="Castelle C.J."/>
            <person name="Probst A.J."/>
            <person name="Thomas B.C."/>
            <person name="Singh A."/>
            <person name="Wilkins M.J."/>
            <person name="Karaoz U."/>
            <person name="Brodie E.L."/>
            <person name="Williams K.H."/>
            <person name="Hubbard S.S."/>
            <person name="Banfield J.F."/>
        </authorList>
    </citation>
    <scope>NUCLEOTIDE SEQUENCE [LARGE SCALE GENOMIC DNA]</scope>
</reference>
<proteinExistence type="inferred from homology"/>
<evidence type="ECO:0000256" key="4">
    <source>
        <dbReference type="ARBA" id="ARBA00022695"/>
    </source>
</evidence>
<dbReference type="GO" id="GO:0003983">
    <property type="term" value="F:UTP:glucose-1-phosphate uridylyltransferase activity"/>
    <property type="evidence" value="ECO:0007669"/>
    <property type="project" value="UniProtKB-EC"/>
</dbReference>